<dbReference type="CDD" id="cd01014">
    <property type="entry name" value="nicotinamidase_related"/>
    <property type="match status" value="1"/>
</dbReference>
<dbReference type="SUPFAM" id="SSF52499">
    <property type="entry name" value="Isochorismatase-like hydrolases"/>
    <property type="match status" value="1"/>
</dbReference>
<keyword evidence="4" id="KW-1185">Reference proteome</keyword>
<dbReference type="Pfam" id="PF00857">
    <property type="entry name" value="Isochorismatase"/>
    <property type="match status" value="1"/>
</dbReference>
<dbReference type="RefSeq" id="WP_186950124.1">
    <property type="nucleotide sequence ID" value="NZ_JACOGF010000016.1"/>
</dbReference>
<comment type="caution">
    <text evidence="3">The sequence shown here is derived from an EMBL/GenBank/DDBJ whole genome shotgun (WGS) entry which is preliminary data.</text>
</comment>
<sequence length="183" mass="20188">MKHAALVLIDVQQGFDDPKWGQRNNPAAEQYIAALLQHWREREQTVIHVRHQSQEPDSPLRAGQAGYEFKSLAHPLAGEAIFTKKVNSAFIGTELEAYLHVKNIKRLVIAGLTTDHCVSTSTRMAGNLGFEVTLAADACATFDRADVDGVLIPAEEIHRIHLASLHNEFCTVKNTADIIALQA</sequence>
<gene>
    <name evidence="3" type="ORF">H8L32_23820</name>
</gene>
<dbReference type="PANTHER" id="PTHR43540:SF1">
    <property type="entry name" value="ISOCHORISMATASE HYDROLASE"/>
    <property type="match status" value="1"/>
</dbReference>
<evidence type="ECO:0000313" key="4">
    <source>
        <dbReference type="Proteomes" id="UP000650424"/>
    </source>
</evidence>
<dbReference type="InterPro" id="IPR036380">
    <property type="entry name" value="Isochorismatase-like_sf"/>
</dbReference>
<name>A0ABR6ZXX3_9BURK</name>
<dbReference type="GO" id="GO:0016787">
    <property type="term" value="F:hydrolase activity"/>
    <property type="evidence" value="ECO:0007669"/>
    <property type="project" value="UniProtKB-KW"/>
</dbReference>
<keyword evidence="1 3" id="KW-0378">Hydrolase</keyword>
<evidence type="ECO:0000256" key="1">
    <source>
        <dbReference type="ARBA" id="ARBA00022801"/>
    </source>
</evidence>
<evidence type="ECO:0000313" key="3">
    <source>
        <dbReference type="EMBL" id="MBC3920513.1"/>
    </source>
</evidence>
<evidence type="ECO:0000259" key="2">
    <source>
        <dbReference type="Pfam" id="PF00857"/>
    </source>
</evidence>
<organism evidence="3 4">
    <name type="scientific">Undibacterium hunanense</name>
    <dbReference type="NCBI Taxonomy" id="2762292"/>
    <lineage>
        <taxon>Bacteria</taxon>
        <taxon>Pseudomonadati</taxon>
        <taxon>Pseudomonadota</taxon>
        <taxon>Betaproteobacteria</taxon>
        <taxon>Burkholderiales</taxon>
        <taxon>Oxalobacteraceae</taxon>
        <taxon>Undibacterium</taxon>
    </lineage>
</organism>
<accession>A0ABR6ZXX3</accession>
<dbReference type="PANTHER" id="PTHR43540">
    <property type="entry name" value="PEROXYUREIDOACRYLATE/UREIDOACRYLATE AMIDOHYDROLASE-RELATED"/>
    <property type="match status" value="1"/>
</dbReference>
<protein>
    <submittedName>
        <fullName evidence="3">Cysteine hydrolase</fullName>
    </submittedName>
</protein>
<dbReference type="InterPro" id="IPR050272">
    <property type="entry name" value="Isochorismatase-like_hydrls"/>
</dbReference>
<reference evidence="3 4" key="1">
    <citation type="submission" date="2020-08" db="EMBL/GenBank/DDBJ databases">
        <title>Novel species isolated from subtropical streams in China.</title>
        <authorList>
            <person name="Lu H."/>
        </authorList>
    </citation>
    <scope>NUCLEOTIDE SEQUENCE [LARGE SCALE GENOMIC DNA]</scope>
    <source>
        <strain evidence="3 4">CY18W</strain>
    </source>
</reference>
<dbReference type="InterPro" id="IPR000868">
    <property type="entry name" value="Isochorismatase-like_dom"/>
</dbReference>
<dbReference type="EMBL" id="JACOGF010000016">
    <property type="protein sequence ID" value="MBC3920513.1"/>
    <property type="molecule type" value="Genomic_DNA"/>
</dbReference>
<dbReference type="Gene3D" id="3.40.50.850">
    <property type="entry name" value="Isochorismatase-like"/>
    <property type="match status" value="1"/>
</dbReference>
<dbReference type="Proteomes" id="UP000650424">
    <property type="component" value="Unassembled WGS sequence"/>
</dbReference>
<proteinExistence type="predicted"/>
<feature type="domain" description="Isochorismatase-like" evidence="2">
    <location>
        <begin position="4"/>
        <end position="148"/>
    </location>
</feature>